<sequence length="655" mass="72630">MLCLLLAILAFLLSATSLELRVTPVNSQIQLDGPYHIELGERTLLMPGQYQLQITHPGYQPHQQVLDTSSSDDFSLDIHLAPQPGRLQLATNVPAQVFIDGQAVGNSQQDITNLPLGQHQLQVTAERYLPYEQPIEIVGFGKLQTLSVELKPAWGTLQLDSYPSGATLSVNDVPQGQTPLQLELMAGEHRLQLSHPGYQSWQQRLQIEPGQNLSIEQARLLPASATLNLSSKPVGASVTLDGLYQGKTPVVLSLEANKTHQLQLLLEGYQPLDREVQAPSGAKQALDLPLTALLGKVAISSEHQDALLYVNDILMGRANQTLELATRPQRVRITLDGYADFTRELTPRAGQLIRLQAKLKTLEQARFDALPKQLQILGDARLHLFHPQVSFQMGASRREQGRRANETMHNVKLSRPFYLGATEVTNRQYRQFESFHSSSHAEGASLDGENQPAVNVSWLNAARFCNWLSAQQGLAPFYLIEDNQYQGFDATSNGYRLPSEAEWAWAARYQNAAMQQFSWGQQLPPPPASANLAGLESAALVGDVLANFEDKFRVSAPVGSFAANDKGLYDLMGNVSEWVHDVYQIHSGLNFKAEQDPLGSQQGIHHVIRGASWAHARLTELRLSYRDYGSEPRRDLGFRLARYAEPLSNVKETTP</sequence>
<evidence type="ECO:0000256" key="1">
    <source>
        <dbReference type="SAM" id="SignalP"/>
    </source>
</evidence>
<dbReference type="InterPro" id="IPR013229">
    <property type="entry name" value="PEGA"/>
</dbReference>
<feature type="domain" description="PEGA" evidence="3">
    <location>
        <begin position="95"/>
        <end position="151"/>
    </location>
</feature>
<dbReference type="InterPro" id="IPR051043">
    <property type="entry name" value="Sulfatase_Mod_Factor_Kinase"/>
</dbReference>
<dbReference type="SUPFAM" id="SSF56436">
    <property type="entry name" value="C-type lectin-like"/>
    <property type="match status" value="1"/>
</dbReference>
<dbReference type="Pfam" id="PF08308">
    <property type="entry name" value="PEGA"/>
    <property type="match status" value="4"/>
</dbReference>
<proteinExistence type="predicted"/>
<dbReference type="InterPro" id="IPR042095">
    <property type="entry name" value="SUMF_sf"/>
</dbReference>
<evidence type="ECO:0000259" key="2">
    <source>
        <dbReference type="Pfam" id="PF03781"/>
    </source>
</evidence>
<evidence type="ECO:0000313" key="4">
    <source>
        <dbReference type="EMBL" id="GAA0351623.1"/>
    </source>
</evidence>
<feature type="chain" id="PRO_5045155960" evidence="1">
    <location>
        <begin position="20"/>
        <end position="655"/>
    </location>
</feature>
<dbReference type="EMBL" id="BAAAEI010000006">
    <property type="protein sequence ID" value="GAA0351623.1"/>
    <property type="molecule type" value="Genomic_DNA"/>
</dbReference>
<evidence type="ECO:0000259" key="3">
    <source>
        <dbReference type="Pfam" id="PF08308"/>
    </source>
</evidence>
<dbReference type="Pfam" id="PF03781">
    <property type="entry name" value="FGE-sulfatase"/>
    <property type="match status" value="1"/>
</dbReference>
<accession>A0ABP3GRR8</accession>
<feature type="domain" description="PEGA" evidence="3">
    <location>
        <begin position="154"/>
        <end position="216"/>
    </location>
</feature>
<organism evidence="4 5">
    <name type="scientific">Bowmanella denitrificans</name>
    <dbReference type="NCBI Taxonomy" id="366582"/>
    <lineage>
        <taxon>Bacteria</taxon>
        <taxon>Pseudomonadati</taxon>
        <taxon>Pseudomonadota</taxon>
        <taxon>Gammaproteobacteria</taxon>
        <taxon>Alteromonadales</taxon>
        <taxon>Alteromonadaceae</taxon>
        <taxon>Bowmanella</taxon>
    </lineage>
</organism>
<gene>
    <name evidence="4" type="ORF">GCM10009092_15030</name>
</gene>
<dbReference type="InterPro" id="IPR016187">
    <property type="entry name" value="CTDL_fold"/>
</dbReference>
<dbReference type="PANTHER" id="PTHR23150">
    <property type="entry name" value="SULFATASE MODIFYING FACTOR 1, 2"/>
    <property type="match status" value="1"/>
</dbReference>
<protein>
    <submittedName>
        <fullName evidence="4">PEGA domain-containing protein</fullName>
    </submittedName>
</protein>
<name>A0ABP3GRR8_9ALTE</name>
<dbReference type="Gene3D" id="3.90.1580.10">
    <property type="entry name" value="paralog of FGE (formylglycine-generating enzyme)"/>
    <property type="match status" value="1"/>
</dbReference>
<evidence type="ECO:0000313" key="5">
    <source>
        <dbReference type="Proteomes" id="UP001501757"/>
    </source>
</evidence>
<feature type="domain" description="PEGA" evidence="3">
    <location>
        <begin position="225"/>
        <end position="290"/>
    </location>
</feature>
<feature type="domain" description="PEGA" evidence="3">
    <location>
        <begin position="295"/>
        <end position="360"/>
    </location>
</feature>
<feature type="domain" description="Sulfatase-modifying factor enzyme-like" evidence="2">
    <location>
        <begin position="390"/>
        <end position="642"/>
    </location>
</feature>
<keyword evidence="1" id="KW-0732">Signal</keyword>
<dbReference type="Proteomes" id="UP001501757">
    <property type="component" value="Unassembled WGS sequence"/>
</dbReference>
<feature type="signal peptide" evidence="1">
    <location>
        <begin position="1"/>
        <end position="19"/>
    </location>
</feature>
<keyword evidence="5" id="KW-1185">Reference proteome</keyword>
<comment type="caution">
    <text evidence="4">The sequence shown here is derived from an EMBL/GenBank/DDBJ whole genome shotgun (WGS) entry which is preliminary data.</text>
</comment>
<reference evidence="5" key="1">
    <citation type="journal article" date="2019" name="Int. J. Syst. Evol. Microbiol.">
        <title>The Global Catalogue of Microorganisms (GCM) 10K type strain sequencing project: providing services to taxonomists for standard genome sequencing and annotation.</title>
        <authorList>
            <consortium name="The Broad Institute Genomics Platform"/>
            <consortium name="The Broad Institute Genome Sequencing Center for Infectious Disease"/>
            <person name="Wu L."/>
            <person name="Ma J."/>
        </authorList>
    </citation>
    <scope>NUCLEOTIDE SEQUENCE [LARGE SCALE GENOMIC DNA]</scope>
    <source>
        <strain evidence="5">JCM 13378</strain>
    </source>
</reference>
<dbReference type="InterPro" id="IPR005532">
    <property type="entry name" value="SUMF_dom"/>
</dbReference>
<dbReference type="PANTHER" id="PTHR23150:SF19">
    <property type="entry name" value="FORMYLGLYCINE-GENERATING ENZYME"/>
    <property type="match status" value="1"/>
</dbReference>